<evidence type="ECO:0000313" key="2">
    <source>
        <dbReference type="EMBL" id="THV26464.1"/>
    </source>
</evidence>
<organism evidence="2 3">
    <name type="scientific">Glycomyces paridis</name>
    <dbReference type="NCBI Taxonomy" id="2126555"/>
    <lineage>
        <taxon>Bacteria</taxon>
        <taxon>Bacillati</taxon>
        <taxon>Actinomycetota</taxon>
        <taxon>Actinomycetes</taxon>
        <taxon>Glycomycetales</taxon>
        <taxon>Glycomycetaceae</taxon>
        <taxon>Glycomyces</taxon>
    </lineage>
</organism>
<sequence length="96" mass="10450">MSGHDFLCTGWDPVELDTYRDEQLEMSEARIVVFDPLGRVDPDFDDPSALRGAALLSLAVLLFAGAAVARLFIVDDGTVARGIVTAFGRVRRRLVG</sequence>
<keyword evidence="1" id="KW-0812">Transmembrane</keyword>
<dbReference type="OrthoDB" id="9850182at2"/>
<gene>
    <name evidence="2" type="ORF">E9998_18055</name>
</gene>
<protein>
    <submittedName>
        <fullName evidence="2">Uncharacterized protein</fullName>
    </submittedName>
</protein>
<feature type="transmembrane region" description="Helical" evidence="1">
    <location>
        <begin position="53"/>
        <end position="73"/>
    </location>
</feature>
<dbReference type="EMBL" id="STGX01000014">
    <property type="protein sequence ID" value="THV26464.1"/>
    <property type="molecule type" value="Genomic_DNA"/>
</dbReference>
<evidence type="ECO:0000256" key="1">
    <source>
        <dbReference type="SAM" id="Phobius"/>
    </source>
</evidence>
<keyword evidence="1" id="KW-0472">Membrane</keyword>
<proteinExistence type="predicted"/>
<accession>A0A4S8PDS0</accession>
<dbReference type="AlphaFoldDB" id="A0A4S8PDS0"/>
<comment type="caution">
    <text evidence="2">The sequence shown here is derived from an EMBL/GenBank/DDBJ whole genome shotgun (WGS) entry which is preliminary data.</text>
</comment>
<reference evidence="2 3" key="1">
    <citation type="journal article" date="2018" name="Int. J. Syst. Evol. Microbiol.">
        <title>Glycomyces paridis sp. nov., isolated from the medicinal plant Paris polyphylla.</title>
        <authorList>
            <person name="Fang X.M."/>
            <person name="Bai J.L."/>
            <person name="Su J."/>
            <person name="Zhao L.L."/>
            <person name="Liu H.Y."/>
            <person name="Ma B.P."/>
            <person name="Zhang Y.Q."/>
            <person name="Yu L.Y."/>
        </authorList>
    </citation>
    <scope>NUCLEOTIDE SEQUENCE [LARGE SCALE GENOMIC DNA]</scope>
    <source>
        <strain evidence="2 3">CPCC 204357</strain>
    </source>
</reference>
<name>A0A4S8PDS0_9ACTN</name>
<dbReference type="RefSeq" id="WP_136531093.1">
    <property type="nucleotide sequence ID" value="NZ_STGX01000014.1"/>
</dbReference>
<dbReference type="Proteomes" id="UP000305792">
    <property type="component" value="Unassembled WGS sequence"/>
</dbReference>
<evidence type="ECO:0000313" key="3">
    <source>
        <dbReference type="Proteomes" id="UP000305792"/>
    </source>
</evidence>
<keyword evidence="3" id="KW-1185">Reference proteome</keyword>
<keyword evidence="1" id="KW-1133">Transmembrane helix</keyword>